<sequence>MASSGMPSIDKQILCNEAATEWNSVKKEEIEEIEKKIREYLTTPAQLRGCVTVSTTSMQPSPSPFNQSFQQPCKQQLQSSSTFEPIHHNATAQKQAFNAIKRLQKELEELNTMNLITTNIQLHNDLSSWITAVRNEMKKEEERLKKLKRHAHNQQKSEIKKLRALKDDNVVVSLAARAHHHPTFVGIAGVSRDERSNYVDKHYCLASVKNARQFAAAFEDFSVVLSQDDKAKVPVGIPAVGKHFRTMQTIREPVSIADYDFLIGSFQKLTPSVYLAINPNELNEALQLSIFIRVQWHISSTSISYIADILSLVDNEDFSTIFKRDKEVKPLWVILVDGGPNENSCYLKNINQYCKLFCYLDLDYMTIRTHASGQSSYNPVERSMVMLSGKLAEVTLKINHFEEHLNSQGEVCDYELDLLNFHYAGKVLANLWKKDPIHGKPVYVEYVDKEKNLFVNVKFLSELETTEMQNAMEDDMPVPWLWVETYCQICRYSLDIKKCNDLSCCTPKRADEAVAFLGENNGFLPPVTKGKDGHYLNSIHMLQYFSNLKILAYDEHLPSLSAENHSRQCCKKYGKYFPTTTMLVRHKKTIHPNLKNWCQGQQFQTNLATLDDFSLLPSYFEMWPRVVVESQSFSDIE</sequence>
<comment type="caution">
    <text evidence="2">The sequence shown here is derived from an EMBL/GenBank/DDBJ whole genome shotgun (WGS) entry which is preliminary data.</text>
</comment>
<proteinExistence type="predicted"/>
<dbReference type="Proteomes" id="UP000789759">
    <property type="component" value="Unassembled WGS sequence"/>
</dbReference>
<evidence type="ECO:0000256" key="1">
    <source>
        <dbReference type="SAM" id="Coils"/>
    </source>
</evidence>
<protein>
    <submittedName>
        <fullName evidence="2">2022_t:CDS:1</fullName>
    </submittedName>
</protein>
<reference evidence="2" key="1">
    <citation type="submission" date="2021-06" db="EMBL/GenBank/DDBJ databases">
        <authorList>
            <person name="Kallberg Y."/>
            <person name="Tangrot J."/>
            <person name="Rosling A."/>
        </authorList>
    </citation>
    <scope>NUCLEOTIDE SEQUENCE</scope>
    <source>
        <strain evidence="2">FL966</strain>
    </source>
</reference>
<keyword evidence="1" id="KW-0175">Coiled coil</keyword>
<dbReference type="PANTHER" id="PTHR46954:SF1">
    <property type="entry name" value="C2H2-TYPE DOMAIN-CONTAINING PROTEIN"/>
    <property type="match status" value="1"/>
</dbReference>
<dbReference type="AlphaFoldDB" id="A0A9N9HY07"/>
<accession>A0A9N9HY07</accession>
<evidence type="ECO:0000313" key="2">
    <source>
        <dbReference type="EMBL" id="CAG8712440.1"/>
    </source>
</evidence>
<dbReference type="PANTHER" id="PTHR46954">
    <property type="entry name" value="C2H2-TYPE DOMAIN-CONTAINING PROTEIN"/>
    <property type="match status" value="1"/>
</dbReference>
<name>A0A9N9HY07_9GLOM</name>
<dbReference type="OrthoDB" id="2420648at2759"/>
<organism evidence="2 3">
    <name type="scientific">Cetraspora pellucida</name>
    <dbReference type="NCBI Taxonomy" id="1433469"/>
    <lineage>
        <taxon>Eukaryota</taxon>
        <taxon>Fungi</taxon>
        <taxon>Fungi incertae sedis</taxon>
        <taxon>Mucoromycota</taxon>
        <taxon>Glomeromycotina</taxon>
        <taxon>Glomeromycetes</taxon>
        <taxon>Diversisporales</taxon>
        <taxon>Gigasporaceae</taxon>
        <taxon>Cetraspora</taxon>
    </lineage>
</organism>
<evidence type="ECO:0000313" key="3">
    <source>
        <dbReference type="Proteomes" id="UP000789759"/>
    </source>
</evidence>
<dbReference type="EMBL" id="CAJVQA010011957">
    <property type="protein sequence ID" value="CAG8712440.1"/>
    <property type="molecule type" value="Genomic_DNA"/>
</dbReference>
<gene>
    <name evidence="2" type="ORF">CPELLU_LOCUS12404</name>
</gene>
<feature type="coiled-coil region" evidence="1">
    <location>
        <begin position="93"/>
        <end position="157"/>
    </location>
</feature>
<keyword evidence="3" id="KW-1185">Reference proteome</keyword>